<gene>
    <name evidence="4" type="ORF">BKP35_06365</name>
</gene>
<dbReference type="Pfam" id="PF02738">
    <property type="entry name" value="MoCoBD_1"/>
    <property type="match status" value="1"/>
</dbReference>
<evidence type="ECO:0000313" key="5">
    <source>
        <dbReference type="Proteomes" id="UP000180098"/>
    </source>
</evidence>
<dbReference type="InterPro" id="IPR036856">
    <property type="entry name" value="Ald_Oxase/Xan_DH_a/b_sf"/>
</dbReference>
<dbReference type="SUPFAM" id="SSF56003">
    <property type="entry name" value="Molybdenum cofactor-binding domain"/>
    <property type="match status" value="1"/>
</dbReference>
<sequence length="759" mass="82855">MDFSVIGKNYHRQDGLPKAKGTAKYVADLKFDNMLYGKILRSPHAHAKVLSIDITRAKELPGVIGIVTPEDCPETKFNMAGFPPGEDFPLPQDQLILTDHPLYVGDPICAVAAVSERVAEEALQLIDIEYEVLPHVIDRHEAIKDDAVQIKEDGNVISRFPLAWGDVDQAFAEADVIVENRYTTQKAYQCSIEPSSGVVAMWNDMKRLVVYSPTQMPHLVRRILAQALDVRPGDIEVIKPHVGGGFGSRLGVVACEPIAALLSKQTGKPVKIIYTREESLENTEQRHPITYEIKTAAKADGTLIGHDMKAIVDTGAYATHGPSIGILAGLWGLTMFKTPHVRYEGITTSTNTMYNGAYRGYGNPQSVWAVEQQMDLIAEKLNIDPIDLRRKNMLQEGDVWPWSGYPIESCGLPECLDKGEEIIGWKEKRANKQNDGVKKRGLGVATMMHVSGAKPILHELSSAFVKFNEDGTANLLIGSAEIGQGCNTALMQICAEELGINYEDVIVPENVNTDYTMFDIGSHASRQVYSTGHAVKKASAEAKEKLLQVASAMLGVHPNELDAKEGKIFVKKDPEKFVTHADANLEAHFRHDGKQIWGACSENPPGNPPVYAAHFAEVEVDVETGEIKVVNFVAAHDTGVMINPNLVYGQIQGAIQHGLGYSLTEEVQICQETGRVLNPDLVNYKVFTMEDMPDFDIVVVEAAAKSSSHGQKSVGESGLVPTAAAISNAVYDAIGVRITDLPITPEKVLKALGKLTPTV</sequence>
<accession>A0A1S2LQN0</accession>
<dbReference type="AlphaFoldDB" id="A0A1S2LQN0"/>
<dbReference type="InterPro" id="IPR037165">
    <property type="entry name" value="AldOxase/xan_DH_Mopterin-bd_sf"/>
</dbReference>
<dbReference type="InterPro" id="IPR046867">
    <property type="entry name" value="AldOxase/xan_DH_MoCoBD2"/>
</dbReference>
<evidence type="ECO:0000259" key="3">
    <source>
        <dbReference type="SMART" id="SM01008"/>
    </source>
</evidence>
<organism evidence="4 5">
    <name type="scientific">Anaerobacillus arseniciselenatis</name>
    <dbReference type="NCBI Taxonomy" id="85682"/>
    <lineage>
        <taxon>Bacteria</taxon>
        <taxon>Bacillati</taxon>
        <taxon>Bacillota</taxon>
        <taxon>Bacilli</taxon>
        <taxon>Bacillales</taxon>
        <taxon>Bacillaceae</taxon>
        <taxon>Anaerobacillus</taxon>
    </lineage>
</organism>
<dbReference type="Gene3D" id="3.30.365.10">
    <property type="entry name" value="Aldehyde oxidase/xanthine dehydrogenase, molybdopterin binding domain"/>
    <property type="match status" value="4"/>
</dbReference>
<dbReference type="Proteomes" id="UP000180098">
    <property type="component" value="Unassembled WGS sequence"/>
</dbReference>
<dbReference type="Pfam" id="PF01315">
    <property type="entry name" value="Ald_Xan_dh_C"/>
    <property type="match status" value="1"/>
</dbReference>
<dbReference type="PANTHER" id="PTHR11908:SF132">
    <property type="entry name" value="ALDEHYDE OXIDASE 1-RELATED"/>
    <property type="match status" value="1"/>
</dbReference>
<evidence type="ECO:0000256" key="2">
    <source>
        <dbReference type="ARBA" id="ARBA00023002"/>
    </source>
</evidence>
<protein>
    <recommendedName>
        <fullName evidence="3">Aldehyde oxidase/xanthine dehydrogenase a/b hammerhead domain-containing protein</fullName>
    </recommendedName>
</protein>
<dbReference type="RefSeq" id="WP_071312540.1">
    <property type="nucleotide sequence ID" value="NZ_MLQQ01000006.1"/>
</dbReference>
<comment type="caution">
    <text evidence="4">The sequence shown here is derived from an EMBL/GenBank/DDBJ whole genome shotgun (WGS) entry which is preliminary data.</text>
</comment>
<evidence type="ECO:0000256" key="1">
    <source>
        <dbReference type="ARBA" id="ARBA00022505"/>
    </source>
</evidence>
<reference evidence="4 5" key="1">
    <citation type="submission" date="2016-10" db="EMBL/GenBank/DDBJ databases">
        <title>Draft genome sequences of four alkaliphilic bacteria belonging to the Anaerobacillus genus.</title>
        <authorList>
            <person name="Bassil N.M."/>
            <person name="Lloyd J.R."/>
        </authorList>
    </citation>
    <scope>NUCLEOTIDE SEQUENCE [LARGE SCALE GENOMIC DNA]</scope>
    <source>
        <strain evidence="4 5">DSM 15340</strain>
    </source>
</reference>
<keyword evidence="5" id="KW-1185">Reference proteome</keyword>
<dbReference type="SMART" id="SM01008">
    <property type="entry name" value="Ald_Xan_dh_C"/>
    <property type="match status" value="1"/>
</dbReference>
<dbReference type="PANTHER" id="PTHR11908">
    <property type="entry name" value="XANTHINE DEHYDROGENASE"/>
    <property type="match status" value="1"/>
</dbReference>
<dbReference type="Gene3D" id="3.90.1170.50">
    <property type="entry name" value="Aldehyde oxidase/xanthine dehydrogenase, a/b hammerhead"/>
    <property type="match status" value="1"/>
</dbReference>
<evidence type="ECO:0000313" key="4">
    <source>
        <dbReference type="EMBL" id="OIJ14500.1"/>
    </source>
</evidence>
<dbReference type="GO" id="GO:0005506">
    <property type="term" value="F:iron ion binding"/>
    <property type="evidence" value="ECO:0007669"/>
    <property type="project" value="InterPro"/>
</dbReference>
<feature type="domain" description="Aldehyde oxidase/xanthine dehydrogenase a/b hammerhead" evidence="3">
    <location>
        <begin position="20"/>
        <end position="134"/>
    </location>
</feature>
<dbReference type="Pfam" id="PF20256">
    <property type="entry name" value="MoCoBD_2"/>
    <property type="match status" value="1"/>
</dbReference>
<dbReference type="SUPFAM" id="SSF54665">
    <property type="entry name" value="CO dehydrogenase molybdoprotein N-domain-like"/>
    <property type="match status" value="1"/>
</dbReference>
<proteinExistence type="predicted"/>
<dbReference type="GO" id="GO:0016491">
    <property type="term" value="F:oxidoreductase activity"/>
    <property type="evidence" value="ECO:0007669"/>
    <property type="project" value="UniProtKB-KW"/>
</dbReference>
<dbReference type="InterPro" id="IPR016208">
    <property type="entry name" value="Ald_Oxase/xanthine_DH-like"/>
</dbReference>
<dbReference type="InterPro" id="IPR000674">
    <property type="entry name" value="Ald_Oxase/Xan_DH_a/b"/>
</dbReference>
<dbReference type="OrthoDB" id="9759099at2"/>
<name>A0A1S2LQN0_9BACI</name>
<dbReference type="InterPro" id="IPR008274">
    <property type="entry name" value="AldOxase/xan_DH_MoCoBD1"/>
</dbReference>
<keyword evidence="1" id="KW-0500">Molybdenum</keyword>
<dbReference type="EMBL" id="MLQQ01000006">
    <property type="protein sequence ID" value="OIJ14500.1"/>
    <property type="molecule type" value="Genomic_DNA"/>
</dbReference>
<keyword evidence="2" id="KW-0560">Oxidoreductase</keyword>